<dbReference type="EMBL" id="JAAVJF010000006">
    <property type="protein sequence ID" value="NYR16591.1"/>
    <property type="molecule type" value="Genomic_DNA"/>
</dbReference>
<dbReference type="InterPro" id="IPR000246">
    <property type="entry name" value="Peptidase_T2"/>
</dbReference>
<comment type="catalytic activity">
    <reaction evidence="7">
        <text>L-asparagine + H2O = L-aspartate + NH4(+)</text>
        <dbReference type="Rhea" id="RHEA:21016"/>
        <dbReference type="ChEBI" id="CHEBI:15377"/>
        <dbReference type="ChEBI" id="CHEBI:28938"/>
        <dbReference type="ChEBI" id="CHEBI:29991"/>
        <dbReference type="ChEBI" id="CHEBI:58048"/>
        <dbReference type="EC" id="3.5.1.1"/>
    </reaction>
</comment>
<dbReference type="Gene3D" id="3.60.20.30">
    <property type="entry name" value="(Glycosyl)asparaginase"/>
    <property type="match status" value="1"/>
</dbReference>
<comment type="caution">
    <text evidence="11">The sequence shown here is derived from an EMBL/GenBank/DDBJ whole genome shotgun (WGS) entry which is preliminary data.</text>
</comment>
<feature type="site" description="Cleavage; by autolysis" evidence="10">
    <location>
        <begin position="170"/>
        <end position="171"/>
    </location>
</feature>
<dbReference type="OMA" id="MGIIMVD"/>
<dbReference type="Pfam" id="PF01112">
    <property type="entry name" value="Asparaginase_2"/>
    <property type="match status" value="1"/>
</dbReference>
<keyword evidence="12" id="KW-1185">Reference proteome</keyword>
<evidence type="ECO:0000256" key="5">
    <source>
        <dbReference type="ARBA" id="ARBA00030414"/>
    </source>
</evidence>
<dbReference type="SUPFAM" id="SSF56235">
    <property type="entry name" value="N-terminal nucleophile aminohydrolases (Ntn hydrolases)"/>
    <property type="match status" value="1"/>
</dbReference>
<feature type="binding site" evidence="9">
    <location>
        <begin position="222"/>
        <end position="225"/>
    </location>
    <ligand>
        <name>substrate</name>
    </ligand>
</feature>
<dbReference type="FunFam" id="3.60.20.30:FF:000001">
    <property type="entry name" value="Isoaspartyl peptidase/L-asparaginase"/>
    <property type="match status" value="1"/>
</dbReference>
<dbReference type="InterPro" id="IPR029055">
    <property type="entry name" value="Ntn_hydrolases_N"/>
</dbReference>
<evidence type="ECO:0000256" key="2">
    <source>
        <dbReference type="ARBA" id="ARBA00022670"/>
    </source>
</evidence>
<evidence type="ECO:0000313" key="11">
    <source>
        <dbReference type="EMBL" id="NYR16591.1"/>
    </source>
</evidence>
<dbReference type="PANTHER" id="PTHR10188:SF6">
    <property type="entry name" value="N(4)-(BETA-N-ACETYLGLUCOSAMINYL)-L-ASPARAGINASE"/>
    <property type="match status" value="1"/>
</dbReference>
<feature type="binding site" evidence="9">
    <location>
        <begin position="199"/>
        <end position="202"/>
    </location>
    <ligand>
        <name>substrate</name>
    </ligand>
</feature>
<protein>
    <recommendedName>
        <fullName evidence="6">Plant-type L-asparaginase</fullName>
        <ecNumber evidence="1">3.5.1.1</ecNumber>
    </recommendedName>
    <alternativeName>
        <fullName evidence="5">L-asparagine amidohydrolase</fullName>
    </alternativeName>
</protein>
<feature type="active site" description="Nucleophile" evidence="8">
    <location>
        <position position="171"/>
    </location>
</feature>
<dbReference type="CDD" id="cd14950">
    <property type="entry name" value="Asparaginase_2_like_2"/>
    <property type="match status" value="1"/>
</dbReference>
<keyword evidence="2" id="KW-0645">Protease</keyword>
<dbReference type="GO" id="GO:0008233">
    <property type="term" value="F:peptidase activity"/>
    <property type="evidence" value="ECO:0007669"/>
    <property type="project" value="UniProtKB-KW"/>
</dbReference>
<reference evidence="11 12" key="1">
    <citation type="journal article" date="2020" name="Nat. Commun.">
        <title>The structures of two archaeal type IV pili illuminate evolutionary relationships.</title>
        <authorList>
            <person name="Wang F."/>
            <person name="Baquero D.P."/>
            <person name="Su Z."/>
            <person name="Beltran L.C."/>
            <person name="Prangishvili D."/>
            <person name="Krupovic M."/>
            <person name="Egelman E.H."/>
        </authorList>
    </citation>
    <scope>NUCLEOTIDE SEQUENCE [LARGE SCALE GENOMIC DNA]</scope>
    <source>
        <strain evidence="11 12">2GA</strain>
    </source>
</reference>
<evidence type="ECO:0000256" key="6">
    <source>
        <dbReference type="ARBA" id="ARBA00044776"/>
    </source>
</evidence>
<dbReference type="GO" id="GO:0004067">
    <property type="term" value="F:asparaginase activity"/>
    <property type="evidence" value="ECO:0007669"/>
    <property type="project" value="UniProtKB-EC"/>
</dbReference>
<dbReference type="GeneID" id="5055540"/>
<dbReference type="GO" id="GO:0005737">
    <property type="term" value="C:cytoplasm"/>
    <property type="evidence" value="ECO:0007669"/>
    <property type="project" value="TreeGrafter"/>
</dbReference>
<evidence type="ECO:0000256" key="10">
    <source>
        <dbReference type="PIRSR" id="PIRSR600246-3"/>
    </source>
</evidence>
<evidence type="ECO:0000256" key="3">
    <source>
        <dbReference type="ARBA" id="ARBA00022801"/>
    </source>
</evidence>
<organism evidence="11 12">
    <name type="scientific">Pyrobaculum arsenaticum</name>
    <dbReference type="NCBI Taxonomy" id="121277"/>
    <lineage>
        <taxon>Archaea</taxon>
        <taxon>Thermoproteota</taxon>
        <taxon>Thermoprotei</taxon>
        <taxon>Thermoproteales</taxon>
        <taxon>Thermoproteaceae</taxon>
        <taxon>Pyrobaculum</taxon>
    </lineage>
</organism>
<proteinExistence type="predicted"/>
<dbReference type="RefSeq" id="WP_011901348.1">
    <property type="nucleotide sequence ID" value="NZ_JAAVJF010000006.1"/>
</dbReference>
<sequence length="301" mass="32247">MRPVVVVHGGAGQWRVDERRRQEVKKTLADAISEGLLAAERGSALDAVVAAVEYMERSGVFNAGYGSVYAIDGRVYLDAGVMDGRTKRAGAVAAVEHVKSAVRLARYVLENTDHVIISGEGAKLLATKAGLLDSAHRFYTEEKTQRFQELLQEAMQGRWHYKKVVRLFGDTVGAVAVDRDGNLAAATSTGGVWLKWPGRIGDSPIPGAGFWAENGVAAFSATGIGEVIIMSMLSLRARDEFLKTGEISKALGNAVAYATEAYGPDTVGIIGVDHRGNPAYAYNTAAMARGWGKQGEIYVDL</sequence>
<dbReference type="PANTHER" id="PTHR10188">
    <property type="entry name" value="L-ASPARAGINASE"/>
    <property type="match status" value="1"/>
</dbReference>
<dbReference type="Proteomes" id="UP000554766">
    <property type="component" value="Unassembled WGS sequence"/>
</dbReference>
<name>A0A7L4PCK2_9CREN</name>
<evidence type="ECO:0000256" key="1">
    <source>
        <dbReference type="ARBA" id="ARBA00012920"/>
    </source>
</evidence>
<keyword evidence="3" id="KW-0378">Hydrolase</keyword>
<keyword evidence="4" id="KW-0068">Autocatalytic cleavage</keyword>
<evidence type="ECO:0000256" key="7">
    <source>
        <dbReference type="ARBA" id="ARBA00049366"/>
    </source>
</evidence>
<evidence type="ECO:0000256" key="4">
    <source>
        <dbReference type="ARBA" id="ARBA00022813"/>
    </source>
</evidence>
<accession>A0A7L4PCK2</accession>
<dbReference type="AlphaFoldDB" id="A0A7L4PCK2"/>
<dbReference type="GO" id="GO:0006508">
    <property type="term" value="P:proteolysis"/>
    <property type="evidence" value="ECO:0007669"/>
    <property type="project" value="UniProtKB-KW"/>
</dbReference>
<evidence type="ECO:0000256" key="8">
    <source>
        <dbReference type="PIRSR" id="PIRSR600246-1"/>
    </source>
</evidence>
<dbReference type="SMR" id="A0A7L4PCK2"/>
<gene>
    <name evidence="11" type="ORF">HC235_11770</name>
</gene>
<dbReference type="EC" id="3.5.1.1" evidence="1"/>
<evidence type="ECO:0000256" key="9">
    <source>
        <dbReference type="PIRSR" id="PIRSR600246-2"/>
    </source>
</evidence>
<evidence type="ECO:0000313" key="12">
    <source>
        <dbReference type="Proteomes" id="UP000554766"/>
    </source>
</evidence>